<dbReference type="KEGG" id="ace:Acel_0401"/>
<evidence type="ECO:0000313" key="6">
    <source>
        <dbReference type="EMBL" id="ABK52175.1"/>
    </source>
</evidence>
<dbReference type="SUPFAM" id="SSF51569">
    <property type="entry name" value="Aldolase"/>
    <property type="match status" value="1"/>
</dbReference>
<comment type="similarity">
    <text evidence="1">Belongs to the HMG-CoA lyase family.</text>
</comment>
<dbReference type="eggNOG" id="COG0119">
    <property type="taxonomic scope" value="Bacteria"/>
</dbReference>
<keyword evidence="2" id="KW-0479">Metal-binding</keyword>
<dbReference type="AlphaFoldDB" id="A0LRW5"/>
<dbReference type="HOGENOM" id="CLU_022138_3_2_11"/>
<dbReference type="Gene3D" id="3.20.20.70">
    <property type="entry name" value="Aldolase class I"/>
    <property type="match status" value="1"/>
</dbReference>
<dbReference type="GO" id="GO:0046951">
    <property type="term" value="P:ketone body biosynthetic process"/>
    <property type="evidence" value="ECO:0007669"/>
    <property type="project" value="TreeGrafter"/>
</dbReference>
<dbReference type="GO" id="GO:0046872">
    <property type="term" value="F:metal ion binding"/>
    <property type="evidence" value="ECO:0007669"/>
    <property type="project" value="UniProtKB-KW"/>
</dbReference>
<evidence type="ECO:0000259" key="5">
    <source>
        <dbReference type="PROSITE" id="PS50991"/>
    </source>
</evidence>
<keyword evidence="7" id="KW-1185">Reference proteome</keyword>
<dbReference type="PANTHER" id="PTHR42738">
    <property type="entry name" value="HYDROXYMETHYLGLUTARYL-COA LYASE"/>
    <property type="match status" value="1"/>
</dbReference>
<dbReference type="FunFam" id="3.20.20.70:FF:000071">
    <property type="entry name" value="Hydroxymethylglutaryl-CoA lyase"/>
    <property type="match status" value="1"/>
</dbReference>
<dbReference type="NCBIfam" id="NF004283">
    <property type="entry name" value="PRK05692.1"/>
    <property type="match status" value="1"/>
</dbReference>
<sequence>MTRLLPSRVSIREVGPRDGLQSEPPIPTEAKIQLVDALSATGVGRIEVTSFVHPKAVPQLADAEQVWAGIQRRPGVRYSALVANRRGAERALDAGCQELAVVVSASETHNRVNVRRSVEESLADIREIVRFVHGRGGQCHVTISTAWGCPYEGDIDPSRVAAIARRVCDDGADGLSLGDTTGMATPRRVWSLVEALRDAVGDVPLNLHFHDTRGTGLANVLAALQVGVTDFDASIGGLGGCPYAPGAAGNIATDELVAMLDDMGIETGVDLAALLAAAERAEQLLGRTLPSRLLRIGPRTRLVPIETAS</sequence>
<dbReference type="GO" id="GO:0006552">
    <property type="term" value="P:L-leucine catabolic process"/>
    <property type="evidence" value="ECO:0007669"/>
    <property type="project" value="TreeGrafter"/>
</dbReference>
<evidence type="ECO:0000256" key="4">
    <source>
        <dbReference type="SAM" id="MobiDB-lite"/>
    </source>
</evidence>
<name>A0LRW5_ACIC1</name>
<organism evidence="6 7">
    <name type="scientific">Acidothermus cellulolyticus (strain ATCC 43068 / DSM 8971 / 11B)</name>
    <dbReference type="NCBI Taxonomy" id="351607"/>
    <lineage>
        <taxon>Bacteria</taxon>
        <taxon>Bacillati</taxon>
        <taxon>Actinomycetota</taxon>
        <taxon>Actinomycetes</taxon>
        <taxon>Acidothermales</taxon>
        <taxon>Acidothermaceae</taxon>
        <taxon>Acidothermus</taxon>
    </lineage>
</organism>
<dbReference type="InterPro" id="IPR013785">
    <property type="entry name" value="Aldolase_TIM"/>
</dbReference>
<dbReference type="EMBL" id="CP000481">
    <property type="protein sequence ID" value="ABK52175.1"/>
    <property type="molecule type" value="Genomic_DNA"/>
</dbReference>
<protein>
    <submittedName>
        <fullName evidence="6">Hydroxymethylglutaryl-CoA lyase</fullName>
        <ecNumber evidence="6">4.1.3.4</ecNumber>
    </submittedName>
</protein>
<dbReference type="CDD" id="cd07938">
    <property type="entry name" value="DRE_TIM_HMGL"/>
    <property type="match status" value="1"/>
</dbReference>
<accession>A0LRW5</accession>
<dbReference type="EC" id="4.1.3.4" evidence="6"/>
<evidence type="ECO:0000256" key="3">
    <source>
        <dbReference type="ARBA" id="ARBA00023239"/>
    </source>
</evidence>
<keyword evidence="3 6" id="KW-0456">Lyase</keyword>
<dbReference type="InParanoid" id="A0LRW5"/>
<evidence type="ECO:0000256" key="2">
    <source>
        <dbReference type="ARBA" id="ARBA00022723"/>
    </source>
</evidence>
<reference evidence="6 7" key="1">
    <citation type="journal article" date="2009" name="Genome Res.">
        <title>Complete genome of the cellulolytic thermophile Acidothermus cellulolyticus 11B provides insights into its ecophysiological and evolutionary adaptations.</title>
        <authorList>
            <person name="Barabote R.D."/>
            <person name="Xie G."/>
            <person name="Leu D.H."/>
            <person name="Normand P."/>
            <person name="Necsulea A."/>
            <person name="Daubin V."/>
            <person name="Medigue C."/>
            <person name="Adney W.S."/>
            <person name="Xu X.C."/>
            <person name="Lapidus A."/>
            <person name="Parales R.E."/>
            <person name="Detter C."/>
            <person name="Pujic P."/>
            <person name="Bruce D."/>
            <person name="Lavire C."/>
            <person name="Challacombe J.F."/>
            <person name="Brettin T.S."/>
            <person name="Berry A.M."/>
        </authorList>
    </citation>
    <scope>NUCLEOTIDE SEQUENCE [LARGE SCALE GENOMIC DNA]</scope>
    <source>
        <strain evidence="7">ATCC 43068 / DSM 8971 / 11B</strain>
    </source>
</reference>
<dbReference type="PROSITE" id="PS50991">
    <property type="entry name" value="PYR_CT"/>
    <property type="match status" value="1"/>
</dbReference>
<dbReference type="PANTHER" id="PTHR42738:SF7">
    <property type="entry name" value="HYDROXYMETHYLGLUTARYL-COA LYASE"/>
    <property type="match status" value="1"/>
</dbReference>
<dbReference type="InterPro" id="IPR043594">
    <property type="entry name" value="HMGL"/>
</dbReference>
<proteinExistence type="inferred from homology"/>
<dbReference type="STRING" id="351607.Acel_0401"/>
<evidence type="ECO:0000256" key="1">
    <source>
        <dbReference type="ARBA" id="ARBA00009405"/>
    </source>
</evidence>
<dbReference type="GO" id="GO:0004419">
    <property type="term" value="F:hydroxymethylglutaryl-CoA lyase activity"/>
    <property type="evidence" value="ECO:0007669"/>
    <property type="project" value="UniProtKB-EC"/>
</dbReference>
<dbReference type="Proteomes" id="UP000008221">
    <property type="component" value="Chromosome"/>
</dbReference>
<feature type="domain" description="Pyruvate carboxyltransferase" evidence="5">
    <location>
        <begin position="9"/>
        <end position="275"/>
    </location>
</feature>
<dbReference type="InterPro" id="IPR000891">
    <property type="entry name" value="PYR_CT"/>
</dbReference>
<evidence type="ECO:0000313" key="7">
    <source>
        <dbReference type="Proteomes" id="UP000008221"/>
    </source>
</evidence>
<gene>
    <name evidence="6" type="ordered locus">Acel_0401</name>
</gene>
<feature type="region of interest" description="Disordered" evidence="4">
    <location>
        <begin position="1"/>
        <end position="26"/>
    </location>
</feature>
<dbReference type="Pfam" id="PF00682">
    <property type="entry name" value="HMGL-like"/>
    <property type="match status" value="1"/>
</dbReference>